<organism evidence="2 3">
    <name type="scientific">Bacillus benzoevorans</name>
    <dbReference type="NCBI Taxonomy" id="1456"/>
    <lineage>
        <taxon>Bacteria</taxon>
        <taxon>Bacillati</taxon>
        <taxon>Bacillota</taxon>
        <taxon>Bacilli</taxon>
        <taxon>Bacillales</taxon>
        <taxon>Bacillaceae</taxon>
        <taxon>Bacillus</taxon>
    </lineage>
</organism>
<gene>
    <name evidence="2" type="ORF">HNR53_004291</name>
</gene>
<feature type="region of interest" description="Disordered" evidence="1">
    <location>
        <begin position="1"/>
        <end position="65"/>
    </location>
</feature>
<protein>
    <submittedName>
        <fullName evidence="2">Uncharacterized protein</fullName>
    </submittedName>
</protein>
<accession>A0A7X0HXU7</accession>
<dbReference type="AlphaFoldDB" id="A0A7X0HXU7"/>
<evidence type="ECO:0000256" key="1">
    <source>
        <dbReference type="SAM" id="MobiDB-lite"/>
    </source>
</evidence>
<dbReference type="RefSeq" id="WP_377802180.1">
    <property type="nucleotide sequence ID" value="NZ_JBHLZA010000059.1"/>
</dbReference>
<dbReference type="EMBL" id="JACHGK010000024">
    <property type="protein sequence ID" value="MBB6447605.1"/>
    <property type="molecule type" value="Genomic_DNA"/>
</dbReference>
<evidence type="ECO:0000313" key="3">
    <source>
        <dbReference type="Proteomes" id="UP000531594"/>
    </source>
</evidence>
<dbReference type="Proteomes" id="UP000531594">
    <property type="component" value="Unassembled WGS sequence"/>
</dbReference>
<name>A0A7X0HXU7_9BACI</name>
<keyword evidence="3" id="KW-1185">Reference proteome</keyword>
<evidence type="ECO:0000313" key="2">
    <source>
        <dbReference type="EMBL" id="MBB6447605.1"/>
    </source>
</evidence>
<reference evidence="2 3" key="1">
    <citation type="submission" date="2020-08" db="EMBL/GenBank/DDBJ databases">
        <title>Genomic Encyclopedia of Type Strains, Phase IV (KMG-IV): sequencing the most valuable type-strain genomes for metagenomic binning, comparative biology and taxonomic classification.</title>
        <authorList>
            <person name="Goeker M."/>
        </authorList>
    </citation>
    <scope>NUCLEOTIDE SEQUENCE [LARGE SCALE GENOMIC DNA]</scope>
    <source>
        <strain evidence="2 3">DSM 5391</strain>
    </source>
</reference>
<sequence>MKGKKPQSPAKKVLHQSYEGQNAAKASQKGPSSTITPISAKELNPNPQFPHDILPPRTHPIPSPT</sequence>
<comment type="caution">
    <text evidence="2">The sequence shown here is derived from an EMBL/GenBank/DDBJ whole genome shotgun (WGS) entry which is preliminary data.</text>
</comment>
<proteinExistence type="predicted"/>